<dbReference type="Proteomes" id="UP000522081">
    <property type="component" value="Unassembled WGS sequence"/>
</dbReference>
<dbReference type="AlphaFoldDB" id="A0A7Z0BS80"/>
<evidence type="ECO:0000313" key="1">
    <source>
        <dbReference type="EMBL" id="NYH94626.1"/>
    </source>
</evidence>
<dbReference type="RefSeq" id="WP_179406596.1">
    <property type="nucleotide sequence ID" value="NZ_BMGF01000006.1"/>
</dbReference>
<dbReference type="EMBL" id="JACBZF010000002">
    <property type="protein sequence ID" value="NYH94626.1"/>
    <property type="molecule type" value="Genomic_DNA"/>
</dbReference>
<keyword evidence="2" id="KW-1185">Reference proteome</keyword>
<gene>
    <name evidence="1" type="ORF">FHS75_000945</name>
</gene>
<sequence length="51" mass="5330">MGLFKADFYRFFVIGFAVGAGLVFTTMDGSIGSSLADGMVAPAHAETVEAR</sequence>
<name>A0A7Z0BS80_9SPHN</name>
<comment type="caution">
    <text evidence="1">The sequence shown here is derived from an EMBL/GenBank/DDBJ whole genome shotgun (WGS) entry which is preliminary data.</text>
</comment>
<reference evidence="1 2" key="1">
    <citation type="submission" date="2020-07" db="EMBL/GenBank/DDBJ databases">
        <title>Genomic Encyclopedia of Type Strains, Phase IV (KMG-IV): sequencing the most valuable type-strain genomes for metagenomic binning, comparative biology and taxonomic classification.</title>
        <authorList>
            <person name="Goeker M."/>
        </authorList>
    </citation>
    <scope>NUCLEOTIDE SEQUENCE [LARGE SCALE GENOMIC DNA]</scope>
    <source>
        <strain evidence="1 2">DSM 29043</strain>
    </source>
</reference>
<evidence type="ECO:0000313" key="2">
    <source>
        <dbReference type="Proteomes" id="UP000522081"/>
    </source>
</evidence>
<protein>
    <submittedName>
        <fullName evidence="1">Uncharacterized protein</fullName>
    </submittedName>
</protein>
<proteinExistence type="predicted"/>
<organism evidence="1 2">
    <name type="scientific">Novosphingobium marinum</name>
    <dbReference type="NCBI Taxonomy" id="1514948"/>
    <lineage>
        <taxon>Bacteria</taxon>
        <taxon>Pseudomonadati</taxon>
        <taxon>Pseudomonadota</taxon>
        <taxon>Alphaproteobacteria</taxon>
        <taxon>Sphingomonadales</taxon>
        <taxon>Sphingomonadaceae</taxon>
        <taxon>Novosphingobium</taxon>
    </lineage>
</organism>
<accession>A0A7Z0BS80</accession>